<dbReference type="SUPFAM" id="SSF54292">
    <property type="entry name" value="2Fe-2S ferredoxin-like"/>
    <property type="match status" value="1"/>
</dbReference>
<dbReference type="InterPro" id="IPR001433">
    <property type="entry name" value="OxRdtase_FAD/NAD-bd"/>
</dbReference>
<dbReference type="Gene3D" id="3.10.20.30">
    <property type="match status" value="1"/>
</dbReference>
<dbReference type="Proteomes" id="UP000198521">
    <property type="component" value="Unassembled WGS sequence"/>
</dbReference>
<keyword evidence="8" id="KW-0411">Iron-sulfur</keyword>
<dbReference type="RefSeq" id="WP_091412767.1">
    <property type="nucleotide sequence ID" value="NZ_FOAB01000012.1"/>
</dbReference>
<dbReference type="InterPro" id="IPR036010">
    <property type="entry name" value="2Fe-2S_ferredoxin-like_sf"/>
</dbReference>
<keyword evidence="9" id="KW-1133">Transmembrane helix</keyword>
<dbReference type="STRING" id="1038014.SAMN04487910_4608"/>
<keyword evidence="2" id="KW-0285">Flavoprotein</keyword>
<feature type="transmembrane region" description="Helical" evidence="9">
    <location>
        <begin position="42"/>
        <end position="60"/>
    </location>
</feature>
<dbReference type="PRINTS" id="PR00410">
    <property type="entry name" value="PHEHYDRXLASE"/>
</dbReference>
<evidence type="ECO:0000256" key="7">
    <source>
        <dbReference type="ARBA" id="ARBA00023004"/>
    </source>
</evidence>
<evidence type="ECO:0000259" key="10">
    <source>
        <dbReference type="PROSITE" id="PS51085"/>
    </source>
</evidence>
<dbReference type="SUPFAM" id="SSF52343">
    <property type="entry name" value="Ferredoxin reductase-like, C-terminal NADP-linked domain"/>
    <property type="match status" value="1"/>
</dbReference>
<keyword evidence="6" id="KW-0560">Oxidoreductase</keyword>
<dbReference type="InterPro" id="IPR017927">
    <property type="entry name" value="FAD-bd_FR_type"/>
</dbReference>
<dbReference type="GO" id="GO:0050660">
    <property type="term" value="F:flavin adenine dinucleotide binding"/>
    <property type="evidence" value="ECO:0007669"/>
    <property type="project" value="TreeGrafter"/>
</dbReference>
<dbReference type="Pfam" id="PF00487">
    <property type="entry name" value="FA_desaturase"/>
    <property type="match status" value="1"/>
</dbReference>
<sequence length="617" mass="69915">MKNQAVWQKYSGKVAWPTIILFSILCVGYIFLWIFYVFGLSPIWTSVIGAGIAYGMFTIAHEASHGNISGGVQSFVRLEKVLGWMSSFFLLFPFSAFVVIHLRHHAHTNDPVNDPDHYVNGSNPLSIFFRCLTLIGYYFELALGKQSRKNKAMRNIRGQSVAFSFFLIAVLSTTILLGYGSALFFVFILSALIAAPILAFSFDWLPHYPHNNLSKYHNTRIITIPGLEFLSLYQSYHLIHHLHPRVPFYKYRSCFLDMEPELFEKGSVIEGYRDQDLKLLSKQNTYSDIKSGKKWNYVLEIEDVLNETVDAVKLVFKNLDEIPFLFDAGQYVVISDLVDGNLISRCYSICEDPFTGKLAVVIKRVSGGKLSNHLVNSIKVGNKLRVSGPFGKFLLPKEINKSSVFIAGGSGITPVLSMIKFILRASKEKVTLLYGCRNEEEVIFYQELRELSKNFPKRFELLLSFEMLKADLQYEHLSKVLKDSYFYICGPSPMMEASKVALRKLGVQDSLIRTEEFSQGFNNLSGIKYQVNVEMGSDQFSFTSDRSETILEASINAKNILPHACKMGDCGTCKTLLLKGDVNWNDKEDVVLLKNEMNQGYILTCMCTPKTDITLKV</sequence>
<evidence type="ECO:0000256" key="2">
    <source>
        <dbReference type="ARBA" id="ARBA00022630"/>
    </source>
</evidence>
<feature type="transmembrane region" description="Helical" evidence="9">
    <location>
        <begin position="14"/>
        <end position="36"/>
    </location>
</feature>
<dbReference type="InterPro" id="IPR039261">
    <property type="entry name" value="FNR_nucleotide-bd"/>
</dbReference>
<dbReference type="GO" id="GO:0046872">
    <property type="term" value="F:metal ion binding"/>
    <property type="evidence" value="ECO:0007669"/>
    <property type="project" value="UniProtKB-KW"/>
</dbReference>
<dbReference type="Pfam" id="PF00175">
    <property type="entry name" value="NAD_binding_1"/>
    <property type="match status" value="1"/>
</dbReference>
<proteinExistence type="predicted"/>
<dbReference type="CDD" id="cd00207">
    <property type="entry name" value="fer2"/>
    <property type="match status" value="1"/>
</dbReference>
<keyword evidence="7" id="KW-0408">Iron</keyword>
<accession>A0A1H7X241</accession>
<keyword evidence="3" id="KW-0001">2Fe-2S</keyword>
<evidence type="ECO:0000256" key="1">
    <source>
        <dbReference type="ARBA" id="ARBA00001974"/>
    </source>
</evidence>
<dbReference type="Pfam" id="PF00111">
    <property type="entry name" value="Fer2"/>
    <property type="match status" value="1"/>
</dbReference>
<protein>
    <submittedName>
        <fullName evidence="12">Ferredoxin-NADP reductase</fullName>
    </submittedName>
</protein>
<dbReference type="InterPro" id="IPR005804">
    <property type="entry name" value="FA_desaturase_dom"/>
</dbReference>
<dbReference type="OrthoDB" id="9789468at2"/>
<evidence type="ECO:0000313" key="13">
    <source>
        <dbReference type="Proteomes" id="UP000198521"/>
    </source>
</evidence>
<keyword evidence="13" id="KW-1185">Reference proteome</keyword>
<gene>
    <name evidence="12" type="ORF">SAMN04487910_4608</name>
</gene>
<dbReference type="AlphaFoldDB" id="A0A1H7X241"/>
<comment type="cofactor">
    <cofactor evidence="1">
        <name>FAD</name>
        <dbReference type="ChEBI" id="CHEBI:57692"/>
    </cofactor>
</comment>
<keyword evidence="5" id="KW-0274">FAD</keyword>
<dbReference type="PROSITE" id="PS00197">
    <property type="entry name" value="2FE2S_FER_1"/>
    <property type="match status" value="1"/>
</dbReference>
<feature type="domain" description="FAD-binding FR-type" evidence="11">
    <location>
        <begin position="294"/>
        <end position="396"/>
    </location>
</feature>
<evidence type="ECO:0000256" key="8">
    <source>
        <dbReference type="ARBA" id="ARBA00023014"/>
    </source>
</evidence>
<feature type="transmembrane region" description="Helical" evidence="9">
    <location>
        <begin position="122"/>
        <end position="139"/>
    </location>
</feature>
<evidence type="ECO:0000256" key="5">
    <source>
        <dbReference type="ARBA" id="ARBA00022827"/>
    </source>
</evidence>
<keyword evidence="4" id="KW-0479">Metal-binding</keyword>
<dbReference type="EMBL" id="FOAB01000012">
    <property type="protein sequence ID" value="SEM27189.1"/>
    <property type="molecule type" value="Genomic_DNA"/>
</dbReference>
<evidence type="ECO:0000313" key="12">
    <source>
        <dbReference type="EMBL" id="SEM27189.1"/>
    </source>
</evidence>
<dbReference type="PROSITE" id="PS51085">
    <property type="entry name" value="2FE2S_FER_2"/>
    <property type="match status" value="1"/>
</dbReference>
<organism evidence="12 13">
    <name type="scientific">Aquimarina amphilecti</name>
    <dbReference type="NCBI Taxonomy" id="1038014"/>
    <lineage>
        <taxon>Bacteria</taxon>
        <taxon>Pseudomonadati</taxon>
        <taxon>Bacteroidota</taxon>
        <taxon>Flavobacteriia</taxon>
        <taxon>Flavobacteriales</taxon>
        <taxon>Flavobacteriaceae</taxon>
        <taxon>Aquimarina</taxon>
    </lineage>
</organism>
<dbReference type="SUPFAM" id="SSF63380">
    <property type="entry name" value="Riboflavin synthase domain-like"/>
    <property type="match status" value="1"/>
</dbReference>
<evidence type="ECO:0000256" key="3">
    <source>
        <dbReference type="ARBA" id="ARBA00022714"/>
    </source>
</evidence>
<keyword evidence="9" id="KW-0812">Transmembrane</keyword>
<dbReference type="InterPro" id="IPR008333">
    <property type="entry name" value="Cbr1-like_FAD-bd_dom"/>
</dbReference>
<evidence type="ECO:0000256" key="6">
    <source>
        <dbReference type="ARBA" id="ARBA00023002"/>
    </source>
</evidence>
<dbReference type="Gene3D" id="2.40.30.10">
    <property type="entry name" value="Translation factors"/>
    <property type="match status" value="1"/>
</dbReference>
<feature type="transmembrane region" description="Helical" evidence="9">
    <location>
        <begin position="160"/>
        <end position="179"/>
    </location>
</feature>
<reference evidence="12 13" key="1">
    <citation type="submission" date="2016-10" db="EMBL/GenBank/DDBJ databases">
        <authorList>
            <person name="de Groot N.N."/>
        </authorList>
    </citation>
    <scope>NUCLEOTIDE SEQUENCE [LARGE SCALE GENOMIC DNA]</scope>
    <source>
        <strain evidence="12 13">DSM 25232</strain>
    </source>
</reference>
<dbReference type="GO" id="GO:0006629">
    <property type="term" value="P:lipid metabolic process"/>
    <property type="evidence" value="ECO:0007669"/>
    <property type="project" value="InterPro"/>
</dbReference>
<dbReference type="InterPro" id="IPR050415">
    <property type="entry name" value="MRET"/>
</dbReference>
<evidence type="ECO:0000256" key="4">
    <source>
        <dbReference type="ARBA" id="ARBA00022723"/>
    </source>
</evidence>
<dbReference type="GO" id="GO:0016491">
    <property type="term" value="F:oxidoreductase activity"/>
    <property type="evidence" value="ECO:0007669"/>
    <property type="project" value="UniProtKB-KW"/>
</dbReference>
<dbReference type="InterPro" id="IPR006058">
    <property type="entry name" value="2Fe2S_fd_BS"/>
</dbReference>
<dbReference type="InterPro" id="IPR017938">
    <property type="entry name" value="Riboflavin_synthase-like_b-brl"/>
</dbReference>
<dbReference type="PROSITE" id="PS51384">
    <property type="entry name" value="FAD_FR"/>
    <property type="match status" value="1"/>
</dbReference>
<dbReference type="InterPro" id="IPR001041">
    <property type="entry name" value="2Fe-2S_ferredoxin-type"/>
</dbReference>
<dbReference type="PANTHER" id="PTHR47354:SF8">
    <property type="entry name" value="1,2-PHENYLACETYL-COA EPOXIDASE, SUBUNIT E"/>
    <property type="match status" value="1"/>
</dbReference>
<feature type="transmembrane region" description="Helical" evidence="9">
    <location>
        <begin position="81"/>
        <end position="102"/>
    </location>
</feature>
<dbReference type="PANTHER" id="PTHR47354">
    <property type="entry name" value="NADH OXIDOREDUCTASE HCR"/>
    <property type="match status" value="1"/>
</dbReference>
<dbReference type="Gene3D" id="3.40.50.80">
    <property type="entry name" value="Nucleotide-binding domain of ferredoxin-NADP reductase (FNR) module"/>
    <property type="match status" value="1"/>
</dbReference>
<dbReference type="InterPro" id="IPR012675">
    <property type="entry name" value="Beta-grasp_dom_sf"/>
</dbReference>
<dbReference type="Pfam" id="PF00970">
    <property type="entry name" value="FAD_binding_6"/>
    <property type="match status" value="1"/>
</dbReference>
<dbReference type="GO" id="GO:0051537">
    <property type="term" value="F:2 iron, 2 sulfur cluster binding"/>
    <property type="evidence" value="ECO:0007669"/>
    <property type="project" value="UniProtKB-KW"/>
</dbReference>
<keyword evidence="9" id="KW-0472">Membrane</keyword>
<feature type="domain" description="2Fe-2S ferredoxin-type" evidence="10">
    <location>
        <begin position="529"/>
        <end position="617"/>
    </location>
</feature>
<evidence type="ECO:0000256" key="9">
    <source>
        <dbReference type="SAM" id="Phobius"/>
    </source>
</evidence>
<evidence type="ECO:0000259" key="11">
    <source>
        <dbReference type="PROSITE" id="PS51384"/>
    </source>
</evidence>
<name>A0A1H7X241_AQUAM</name>